<dbReference type="GO" id="GO:0016491">
    <property type="term" value="F:oxidoreductase activity"/>
    <property type="evidence" value="ECO:0007669"/>
    <property type="project" value="UniProtKB-KW"/>
</dbReference>
<accession>A0A4Y8UK88</accession>
<reference evidence="3 4" key="1">
    <citation type="submission" date="2019-03" db="EMBL/GenBank/DDBJ databases">
        <title>Draft genome of Gammaproteobacteria bacterium LSUCC0057, a member of the SAR92 clade.</title>
        <authorList>
            <person name="Lanclos V.C."/>
            <person name="Doiron C."/>
            <person name="Henson M.W."/>
            <person name="Thrash J.C."/>
        </authorList>
    </citation>
    <scope>NUCLEOTIDE SEQUENCE [LARGE SCALE GENOMIC DNA]</scope>
    <source>
        <strain evidence="3 4">LSUCC0057</strain>
    </source>
</reference>
<evidence type="ECO:0000259" key="2">
    <source>
        <dbReference type="Pfam" id="PF19112"/>
    </source>
</evidence>
<feature type="domain" description="Vanillate O-demethylase oxygenase-like C-terminal catalytic" evidence="2">
    <location>
        <begin position="136"/>
        <end position="314"/>
    </location>
</feature>
<dbReference type="PANTHER" id="PTHR21266">
    <property type="entry name" value="IRON-SULFUR DOMAIN CONTAINING PROTEIN"/>
    <property type="match status" value="1"/>
</dbReference>
<comment type="caution">
    <text evidence="3">The sequence shown here is derived from an EMBL/GenBank/DDBJ whole genome shotgun (WGS) entry which is preliminary data.</text>
</comment>
<evidence type="ECO:0000313" key="4">
    <source>
        <dbReference type="Proteomes" id="UP000298133"/>
    </source>
</evidence>
<name>A0A4Y8UK88_9GAMM</name>
<dbReference type="Proteomes" id="UP000298133">
    <property type="component" value="Unassembled WGS sequence"/>
</dbReference>
<keyword evidence="1" id="KW-0560">Oxidoreductase</keyword>
<sequence>MQQPLERETSVDKRAWMPSTFDLKETWFAVAHANQVGNRPVARVIHAQRCYLWRENGRLCASALHPAEPRQRQAVISEFVDEQGAYPVAERYGYVWVWYGNPDHASPALLPHIPFLPEDGAGIPAYMRTTIRFDGCSPISVENLLDLTHADFLHGEVIGGEGEAESDQVEFSYTSETITRTRIVVAKPVSPVMRWVGGVRAKYQDFRSTLHVHLRNNLCISYPRFEPGFDIPNVQPFVPSGRYRSRVNQIFNLHAAPTPFRQVMPRMAYVVGPQDNSVVRPQTPAYLSEGARRDLHSRFDGPGVRYRILMKELQRRQQQGDFSYAADAHPAKDISDVLGLKN</sequence>
<dbReference type="InterPro" id="IPR044043">
    <property type="entry name" value="VanA_C_cat"/>
</dbReference>
<dbReference type="OrthoDB" id="9769355at2"/>
<proteinExistence type="predicted"/>
<dbReference type="EMBL" id="SPIA01000002">
    <property type="protein sequence ID" value="TFH67773.1"/>
    <property type="molecule type" value="Genomic_DNA"/>
</dbReference>
<dbReference type="SUPFAM" id="SSF55961">
    <property type="entry name" value="Bet v1-like"/>
    <property type="match status" value="1"/>
</dbReference>
<organism evidence="3 4">
    <name type="scientific">Gammaproteobacteria bacterium LSUCC0057</name>
    <dbReference type="NCBI Taxonomy" id="2559237"/>
    <lineage>
        <taxon>Bacteria</taxon>
        <taxon>Pseudomonadati</taxon>
        <taxon>Pseudomonadota</taxon>
        <taxon>Gammaproteobacteria</taxon>
        <taxon>Cellvibrionales</taxon>
        <taxon>Porticoccaceae</taxon>
        <taxon>SAR92 clade</taxon>
    </lineage>
</organism>
<dbReference type="AlphaFoldDB" id="A0A4Y8UK88"/>
<protein>
    <submittedName>
        <fullName evidence="3">Oxygenase</fullName>
    </submittedName>
</protein>
<evidence type="ECO:0000256" key="1">
    <source>
        <dbReference type="ARBA" id="ARBA00023002"/>
    </source>
</evidence>
<dbReference type="InterPro" id="IPR050584">
    <property type="entry name" value="Cholesterol_7-desaturase"/>
</dbReference>
<keyword evidence="4" id="KW-1185">Reference proteome</keyword>
<evidence type="ECO:0000313" key="3">
    <source>
        <dbReference type="EMBL" id="TFH67773.1"/>
    </source>
</evidence>
<dbReference type="Gene3D" id="3.90.380.10">
    <property type="entry name" value="Naphthalene 1,2-dioxygenase Alpha Subunit, Chain A, domain 1"/>
    <property type="match status" value="1"/>
</dbReference>
<gene>
    <name evidence="3" type="ORF">E3W66_05855</name>
</gene>
<dbReference type="Pfam" id="PF19112">
    <property type="entry name" value="VanA_C"/>
    <property type="match status" value="1"/>
</dbReference>
<dbReference type="PANTHER" id="PTHR21266:SF60">
    <property type="entry name" value="3-KETOSTEROID-9-ALPHA-MONOOXYGENASE, OXYGENASE COMPONENT"/>
    <property type="match status" value="1"/>
</dbReference>